<proteinExistence type="predicted"/>
<sequence>MPPKKPKRSDDDKIIFGRKKRYSWKQLLSTLKGERTAQETMRRRIEREMPNYISCSSSERDAYLKRGGKIFKKETRNKAAERLKEAQKRLEDFLFYQNSTNRWQRYGTDDATRIQKNEAQKLKKPSILYSISGDDSRSAEYHREMLNHYDRHKIGDPQYTYINGKLED</sequence>
<evidence type="ECO:0000313" key="1">
    <source>
        <dbReference type="EMBL" id="KAG9184949.1"/>
    </source>
</evidence>
<name>A0AAD4I6Z2_9PLEO</name>
<reference evidence="1" key="1">
    <citation type="submission" date="2021-07" db="EMBL/GenBank/DDBJ databases">
        <title>Genome Resource of American Ginseng Black Spot Pathogen Alternaria panax.</title>
        <authorList>
            <person name="Qiu C."/>
            <person name="Wang W."/>
            <person name="Liu Z."/>
        </authorList>
    </citation>
    <scope>NUCLEOTIDE SEQUENCE</scope>
    <source>
        <strain evidence="1">BNCC115425</strain>
    </source>
</reference>
<evidence type="ECO:0000313" key="2">
    <source>
        <dbReference type="Proteomes" id="UP001199106"/>
    </source>
</evidence>
<dbReference type="EMBL" id="JAANER010000013">
    <property type="protein sequence ID" value="KAG9184949.1"/>
    <property type="molecule type" value="Genomic_DNA"/>
</dbReference>
<gene>
    <name evidence="1" type="ORF">G6011_11779</name>
</gene>
<dbReference type="AlphaFoldDB" id="A0AAD4I6Z2"/>
<protein>
    <submittedName>
        <fullName evidence="1">Uncharacterized protein</fullName>
    </submittedName>
</protein>
<accession>A0AAD4I6Z2</accession>
<comment type="caution">
    <text evidence="1">The sequence shown here is derived from an EMBL/GenBank/DDBJ whole genome shotgun (WGS) entry which is preliminary data.</text>
</comment>
<keyword evidence="2" id="KW-1185">Reference proteome</keyword>
<dbReference type="Proteomes" id="UP001199106">
    <property type="component" value="Unassembled WGS sequence"/>
</dbReference>
<organism evidence="1 2">
    <name type="scientific">Alternaria panax</name>
    <dbReference type="NCBI Taxonomy" id="48097"/>
    <lineage>
        <taxon>Eukaryota</taxon>
        <taxon>Fungi</taxon>
        <taxon>Dikarya</taxon>
        <taxon>Ascomycota</taxon>
        <taxon>Pezizomycotina</taxon>
        <taxon>Dothideomycetes</taxon>
        <taxon>Pleosporomycetidae</taxon>
        <taxon>Pleosporales</taxon>
        <taxon>Pleosporineae</taxon>
        <taxon>Pleosporaceae</taxon>
        <taxon>Alternaria</taxon>
        <taxon>Alternaria sect. Panax</taxon>
    </lineage>
</organism>